<evidence type="ECO:0000256" key="2">
    <source>
        <dbReference type="ARBA" id="ARBA00022448"/>
    </source>
</evidence>
<protein>
    <submittedName>
        <fullName evidence="8">Auxin efflux carrier</fullName>
    </submittedName>
</protein>
<proteinExistence type="predicted"/>
<feature type="transmembrane region" description="Helical" evidence="7">
    <location>
        <begin position="261"/>
        <end position="282"/>
    </location>
</feature>
<dbReference type="GO" id="GO:0016020">
    <property type="term" value="C:membrane"/>
    <property type="evidence" value="ECO:0007669"/>
    <property type="project" value="UniProtKB-SubCell"/>
</dbReference>
<accession>A0A7U6GHU0</accession>
<keyword evidence="4 7" id="KW-0812">Transmembrane</keyword>
<feature type="transmembrane region" description="Helical" evidence="7">
    <location>
        <begin position="228"/>
        <end position="249"/>
    </location>
</feature>
<feature type="transmembrane region" description="Helical" evidence="7">
    <location>
        <begin position="108"/>
        <end position="131"/>
    </location>
</feature>
<evidence type="ECO:0000256" key="4">
    <source>
        <dbReference type="ARBA" id="ARBA00022692"/>
    </source>
</evidence>
<dbReference type="PANTHER" id="PTHR36838">
    <property type="entry name" value="AUXIN EFFLUX CARRIER FAMILY PROTEIN"/>
    <property type="match status" value="1"/>
</dbReference>
<evidence type="ECO:0000256" key="7">
    <source>
        <dbReference type="SAM" id="Phobius"/>
    </source>
</evidence>
<keyword evidence="3" id="KW-1003">Cell membrane</keyword>
<keyword evidence="2" id="KW-0813">Transport</keyword>
<comment type="subcellular location">
    <subcellularLocation>
        <location evidence="1">Membrane</location>
        <topology evidence="1">Multi-pass membrane protein</topology>
    </subcellularLocation>
</comment>
<dbReference type="PANTHER" id="PTHR36838:SF1">
    <property type="entry name" value="SLR1864 PROTEIN"/>
    <property type="match status" value="1"/>
</dbReference>
<sequence length="284" mass="30854">MPVFFVALSGYAYGRWISTRIDEVNRINLDLFVPALLIYVLSEKLGKTSGAMEMLLAGSLVIAGSGVVAAIAGRWLKMDFKTLGPPLMFNNSANLGFPLAVLAFGDEILPYSVVLFLVQAISMFTFGFMIYERRFALGQLIRNPIIIAMSVGLVCYAWDLHAPAMLLPGLKMLSEVAIPLTLVTLGVKLAEADWSHWRDGLVGAVLRPLGGLPFGLLAVWLIPMSDALKPLVVLFSVLPPAVLNAPLAARYGQEPEKVASMVMVGNLLTVLYMPVVLFFLLMPS</sequence>
<evidence type="ECO:0000313" key="8">
    <source>
        <dbReference type="EMBL" id="BAO43872.1"/>
    </source>
</evidence>
<evidence type="ECO:0000256" key="3">
    <source>
        <dbReference type="ARBA" id="ARBA00022475"/>
    </source>
</evidence>
<organism evidence="8 9">
    <name type="scientific">Thiolapillus brandeum</name>
    <dbReference type="NCBI Taxonomy" id="1076588"/>
    <lineage>
        <taxon>Bacteria</taxon>
        <taxon>Pseudomonadati</taxon>
        <taxon>Pseudomonadota</taxon>
        <taxon>Gammaproteobacteria</taxon>
        <taxon>Chromatiales</taxon>
        <taxon>Sedimenticolaceae</taxon>
        <taxon>Thiolapillus</taxon>
    </lineage>
</organism>
<name>A0A7U6GHU0_9GAMM</name>
<gene>
    <name evidence="8" type="ORF">TBH_C0939</name>
</gene>
<dbReference type="AlphaFoldDB" id="A0A7U6GHU0"/>
<keyword evidence="5 7" id="KW-1133">Transmembrane helix</keyword>
<keyword evidence="9" id="KW-1185">Reference proteome</keyword>
<dbReference type="KEGG" id="tbn:TBH_C0939"/>
<feature type="transmembrane region" description="Helical" evidence="7">
    <location>
        <begin position="143"/>
        <end position="160"/>
    </location>
</feature>
<dbReference type="EMBL" id="AP012273">
    <property type="protein sequence ID" value="BAO43872.1"/>
    <property type="molecule type" value="Genomic_DNA"/>
</dbReference>
<evidence type="ECO:0000256" key="1">
    <source>
        <dbReference type="ARBA" id="ARBA00004141"/>
    </source>
</evidence>
<dbReference type="Proteomes" id="UP000031631">
    <property type="component" value="Chromosome"/>
</dbReference>
<dbReference type="GO" id="GO:0055085">
    <property type="term" value="P:transmembrane transport"/>
    <property type="evidence" value="ECO:0007669"/>
    <property type="project" value="InterPro"/>
</dbReference>
<feature type="transmembrane region" description="Helical" evidence="7">
    <location>
        <begin position="201"/>
        <end position="222"/>
    </location>
</feature>
<dbReference type="InterPro" id="IPR004776">
    <property type="entry name" value="Mem_transp_PIN-like"/>
</dbReference>
<evidence type="ECO:0000256" key="6">
    <source>
        <dbReference type="ARBA" id="ARBA00023136"/>
    </source>
</evidence>
<evidence type="ECO:0000313" key="9">
    <source>
        <dbReference type="Proteomes" id="UP000031631"/>
    </source>
</evidence>
<evidence type="ECO:0000256" key="5">
    <source>
        <dbReference type="ARBA" id="ARBA00022989"/>
    </source>
</evidence>
<dbReference type="Pfam" id="PF03547">
    <property type="entry name" value="Mem_trans"/>
    <property type="match status" value="1"/>
</dbReference>
<reference evidence="8 9" key="1">
    <citation type="journal article" date="2014" name="PLoS ONE">
        <title>Physiological and genomic features of a novel sulfur-oxidizing gammaproteobacterium belonging to a previously uncultivated symbiotic lineage isolated from a hydrothermal vent.</title>
        <authorList>
            <person name="Nunoura T."/>
            <person name="Takaki Y."/>
            <person name="Kazama H."/>
            <person name="Kakuta J."/>
            <person name="Shimamura S."/>
            <person name="Makita H."/>
            <person name="Hirai M."/>
            <person name="Miyazaki M."/>
            <person name="Takai K."/>
        </authorList>
    </citation>
    <scope>NUCLEOTIDE SEQUENCE [LARGE SCALE GENOMIC DNA]</scope>
    <source>
        <strain evidence="8 9">Hiromi1</strain>
    </source>
</reference>
<feature type="transmembrane region" description="Helical" evidence="7">
    <location>
        <begin position="54"/>
        <end position="76"/>
    </location>
</feature>
<keyword evidence="6 7" id="KW-0472">Membrane</keyword>